<name>A0A3Q7I326_SOLLC</name>
<reference evidence="2" key="2">
    <citation type="submission" date="2019-01" db="UniProtKB">
        <authorList>
            <consortium name="EnsemblPlants"/>
        </authorList>
    </citation>
    <scope>IDENTIFICATION</scope>
    <source>
        <strain evidence="2">cv. Heinz 1706</strain>
    </source>
</reference>
<evidence type="ECO:0000313" key="2">
    <source>
        <dbReference type="EnsemblPlants" id="Solyc09g064245.1.1"/>
    </source>
</evidence>
<proteinExistence type="predicted"/>
<dbReference type="PANTHER" id="PTHR11439">
    <property type="entry name" value="GAG-POL-RELATED RETROTRANSPOSON"/>
    <property type="match status" value="1"/>
</dbReference>
<feature type="domain" description="Reverse transcriptase Ty1/copia-type" evidence="1">
    <location>
        <begin position="3"/>
        <end position="81"/>
    </location>
</feature>
<dbReference type="Pfam" id="PF07727">
    <property type="entry name" value="RVT_2"/>
    <property type="match status" value="1"/>
</dbReference>
<protein>
    <recommendedName>
        <fullName evidence="1">Reverse transcriptase Ty1/copia-type domain-containing protein</fullName>
    </recommendedName>
</protein>
<evidence type="ECO:0000313" key="3">
    <source>
        <dbReference type="Proteomes" id="UP000004994"/>
    </source>
</evidence>
<accession>A0A3Q7I326</accession>
<dbReference type="STRING" id="4081.A0A3Q7I326"/>
<dbReference type="CDD" id="cd09272">
    <property type="entry name" value="RNase_HI_RT_Ty1"/>
    <property type="match status" value="1"/>
</dbReference>
<dbReference type="AlphaFoldDB" id="A0A3Q7I326"/>
<dbReference type="PANTHER" id="PTHR11439:SF456">
    <property type="entry name" value="REVERSE TRANSCRIPTASE TY1_COPIA-TYPE DOMAIN-CONTAINING PROTEIN"/>
    <property type="match status" value="1"/>
</dbReference>
<sequence>MMLIYVDDLLITGNDLQLIKESQNILQQNFKIKDLGELRYFLGIKFLRSNKGILMTQRKYILELILEWGLAGAKPAITPLEQRMNGQKCLSKTSGKASLCGSNKTRYFICSTLSQFMHDPKQSHLEGALHVVRYLNGRPGSGMSLSSKNDHTLRGFCDFDRASCVVTRKSVTGYCMKLGSSLISWKSNKQETVSKSTAEAEYRSMTSAVAEIIWFVGLLDEMNMKSLLSLYIDPISSLQVFACTWRRKEKKEFEQMRCW</sequence>
<dbReference type="SUPFAM" id="SSF56672">
    <property type="entry name" value="DNA/RNA polymerases"/>
    <property type="match status" value="1"/>
</dbReference>
<dbReference type="EnsemblPlants" id="Solyc09g064245.1.1">
    <property type="protein sequence ID" value="Solyc09g064245.1.1"/>
    <property type="gene ID" value="Solyc09g064245.1"/>
</dbReference>
<dbReference type="InParanoid" id="A0A3Q7I326"/>
<evidence type="ECO:0000259" key="1">
    <source>
        <dbReference type="Pfam" id="PF07727"/>
    </source>
</evidence>
<dbReference type="Proteomes" id="UP000004994">
    <property type="component" value="Chromosome 9"/>
</dbReference>
<dbReference type="InterPro" id="IPR043502">
    <property type="entry name" value="DNA/RNA_pol_sf"/>
</dbReference>
<reference evidence="2" key="1">
    <citation type="journal article" date="2012" name="Nature">
        <title>The tomato genome sequence provides insights into fleshy fruit evolution.</title>
        <authorList>
            <consortium name="Tomato Genome Consortium"/>
        </authorList>
    </citation>
    <scope>NUCLEOTIDE SEQUENCE [LARGE SCALE GENOMIC DNA]</scope>
    <source>
        <strain evidence="2">cv. Heinz 1706</strain>
    </source>
</reference>
<organism evidence="2">
    <name type="scientific">Solanum lycopersicum</name>
    <name type="common">Tomato</name>
    <name type="synonym">Lycopersicon esculentum</name>
    <dbReference type="NCBI Taxonomy" id="4081"/>
    <lineage>
        <taxon>Eukaryota</taxon>
        <taxon>Viridiplantae</taxon>
        <taxon>Streptophyta</taxon>
        <taxon>Embryophyta</taxon>
        <taxon>Tracheophyta</taxon>
        <taxon>Spermatophyta</taxon>
        <taxon>Magnoliopsida</taxon>
        <taxon>eudicotyledons</taxon>
        <taxon>Gunneridae</taxon>
        <taxon>Pentapetalae</taxon>
        <taxon>asterids</taxon>
        <taxon>lamiids</taxon>
        <taxon>Solanales</taxon>
        <taxon>Solanaceae</taxon>
        <taxon>Solanoideae</taxon>
        <taxon>Solaneae</taxon>
        <taxon>Solanum</taxon>
        <taxon>Solanum subgen. Lycopersicon</taxon>
    </lineage>
</organism>
<dbReference type="Gramene" id="Solyc09g064245.1.1">
    <property type="protein sequence ID" value="Solyc09g064245.1.1"/>
    <property type="gene ID" value="Solyc09g064245.1"/>
</dbReference>
<keyword evidence="3" id="KW-1185">Reference proteome</keyword>
<dbReference type="InterPro" id="IPR013103">
    <property type="entry name" value="RVT_2"/>
</dbReference>